<dbReference type="HAMAP" id="MF_00385">
    <property type="entry name" value="Ribosomal_bS16"/>
    <property type="match status" value="1"/>
</dbReference>
<sequence length="188" mass="19966">MSVKIRLQRHGKKGKPFFHIVVADSRARRDGRFIEKLGTYNPITNPATIELNVDSAVKWLNNGAQPTDTARAILSYKGALYKKHLQGGVAKGAFDEAEAEKRFNAWVEAKDAKVQGKVEGLATAKADAKKAALEAEVKVNEARVAAAAQAEADAKAAEEAANAPAEEVAAEAAEGEAPAAETEENTEA</sequence>
<evidence type="ECO:0000256" key="1">
    <source>
        <dbReference type="ARBA" id="ARBA00022980"/>
    </source>
</evidence>
<dbReference type="GO" id="GO:0006412">
    <property type="term" value="P:translation"/>
    <property type="evidence" value="ECO:0007669"/>
    <property type="project" value="UniProtKB-UniRule"/>
</dbReference>
<dbReference type="Pfam" id="PF00886">
    <property type="entry name" value="Ribosomal_S16"/>
    <property type="match status" value="1"/>
</dbReference>
<organism evidence="5 6">
    <name type="scientific">Chryseobacterium culicis</name>
    <dbReference type="NCBI Taxonomy" id="680127"/>
    <lineage>
        <taxon>Bacteria</taxon>
        <taxon>Pseudomonadati</taxon>
        <taxon>Bacteroidota</taxon>
        <taxon>Flavobacteriia</taxon>
        <taxon>Flavobacteriales</taxon>
        <taxon>Weeksellaceae</taxon>
        <taxon>Chryseobacterium group</taxon>
        <taxon>Chryseobacterium</taxon>
    </lineage>
</organism>
<dbReference type="Proteomes" id="UP000198561">
    <property type="component" value="Unassembled WGS sequence"/>
</dbReference>
<evidence type="ECO:0000313" key="5">
    <source>
        <dbReference type="EMBL" id="SEH28473.1"/>
    </source>
</evidence>
<gene>
    <name evidence="3" type="primary">rpsP</name>
    <name evidence="5" type="ORF">SAMN05421593_0714</name>
</gene>
<dbReference type="GO" id="GO:0015935">
    <property type="term" value="C:small ribosomal subunit"/>
    <property type="evidence" value="ECO:0007669"/>
    <property type="project" value="TreeGrafter"/>
</dbReference>
<comment type="similarity">
    <text evidence="3">Belongs to the bacterial ribosomal protein bS16 family.</text>
</comment>
<dbReference type="EMBL" id="FNWQ01000001">
    <property type="protein sequence ID" value="SEH28473.1"/>
    <property type="molecule type" value="Genomic_DNA"/>
</dbReference>
<evidence type="ECO:0000256" key="4">
    <source>
        <dbReference type="SAM" id="MobiDB-lite"/>
    </source>
</evidence>
<dbReference type="STRING" id="680127.SAMN05421593_0714"/>
<feature type="region of interest" description="Disordered" evidence="4">
    <location>
        <begin position="148"/>
        <end position="188"/>
    </location>
</feature>
<keyword evidence="2 3" id="KW-0687">Ribonucleoprotein</keyword>
<dbReference type="PANTHER" id="PTHR12919:SF20">
    <property type="entry name" value="SMALL RIBOSOMAL SUBUNIT PROTEIN BS16M"/>
    <property type="match status" value="1"/>
</dbReference>
<dbReference type="InterPro" id="IPR023803">
    <property type="entry name" value="Ribosomal_bS16_dom_sf"/>
</dbReference>
<dbReference type="NCBIfam" id="TIGR00002">
    <property type="entry name" value="S16"/>
    <property type="match status" value="1"/>
</dbReference>
<keyword evidence="1 3" id="KW-0689">Ribosomal protein</keyword>
<feature type="compositionally biased region" description="Low complexity" evidence="4">
    <location>
        <begin position="159"/>
        <end position="180"/>
    </location>
</feature>
<dbReference type="InterPro" id="IPR000307">
    <property type="entry name" value="Ribosomal_bS16"/>
</dbReference>
<proteinExistence type="inferred from homology"/>
<dbReference type="OrthoDB" id="9807878at2"/>
<dbReference type="NCBIfam" id="NF011094">
    <property type="entry name" value="PRK14521.1"/>
    <property type="match status" value="1"/>
</dbReference>
<dbReference type="GO" id="GO:0003735">
    <property type="term" value="F:structural constituent of ribosome"/>
    <property type="evidence" value="ECO:0007669"/>
    <property type="project" value="InterPro"/>
</dbReference>
<reference evidence="5 6" key="1">
    <citation type="submission" date="2016-10" db="EMBL/GenBank/DDBJ databases">
        <authorList>
            <person name="de Groot N.N."/>
        </authorList>
    </citation>
    <scope>NUCLEOTIDE SEQUENCE [LARGE SCALE GENOMIC DNA]</scope>
    <source>
        <strain evidence="5 6">DSM 23031</strain>
    </source>
</reference>
<dbReference type="AlphaFoldDB" id="A0A1H6H376"/>
<dbReference type="RefSeq" id="WP_089689918.1">
    <property type="nucleotide sequence ID" value="NZ_FNWQ01000001.1"/>
</dbReference>
<accession>A0A1H6H376</accession>
<dbReference type="GO" id="GO:0005737">
    <property type="term" value="C:cytoplasm"/>
    <property type="evidence" value="ECO:0007669"/>
    <property type="project" value="UniProtKB-ARBA"/>
</dbReference>
<evidence type="ECO:0000256" key="2">
    <source>
        <dbReference type="ARBA" id="ARBA00023274"/>
    </source>
</evidence>
<dbReference type="PANTHER" id="PTHR12919">
    <property type="entry name" value="30S RIBOSOMAL PROTEIN S16"/>
    <property type="match status" value="1"/>
</dbReference>
<protein>
    <recommendedName>
        <fullName evidence="3">Small ribosomal subunit protein bS16</fullName>
    </recommendedName>
</protein>
<evidence type="ECO:0000256" key="3">
    <source>
        <dbReference type="HAMAP-Rule" id="MF_00385"/>
    </source>
</evidence>
<evidence type="ECO:0000313" key="6">
    <source>
        <dbReference type="Proteomes" id="UP000198561"/>
    </source>
</evidence>
<name>A0A1H6H376_CHRCI</name>
<dbReference type="SUPFAM" id="SSF54565">
    <property type="entry name" value="Ribosomal protein S16"/>
    <property type="match status" value="1"/>
</dbReference>
<dbReference type="Gene3D" id="3.30.1320.10">
    <property type="match status" value="1"/>
</dbReference>